<reference evidence="6" key="2">
    <citation type="submission" date="2025-09" db="UniProtKB">
        <authorList>
            <consortium name="Ensembl"/>
        </authorList>
    </citation>
    <scope>IDENTIFICATION</scope>
</reference>
<evidence type="ECO:0000256" key="3">
    <source>
        <dbReference type="ARBA" id="ARBA00023319"/>
    </source>
</evidence>
<evidence type="ECO:0000256" key="1">
    <source>
        <dbReference type="ARBA" id="ARBA00004370"/>
    </source>
</evidence>
<dbReference type="STRING" id="28743.ENSCVAP00000026784"/>
<keyword evidence="3" id="KW-0393">Immunoglobulin domain</keyword>
<dbReference type="GO" id="GO:0005102">
    <property type="term" value="F:signaling receptor binding"/>
    <property type="evidence" value="ECO:0007669"/>
    <property type="project" value="TreeGrafter"/>
</dbReference>
<sequence length="94" mass="11180">MEGMKQMLDQHHYKVHYNNENGKDPAEEQDKDYRGRAKMKDDPLKTGDLSLTLYKPKKRDSGKYYCRVYNQDIRRKATVHLEVKGFYNWILPAA</sequence>
<feature type="compositionally biased region" description="Basic and acidic residues" evidence="4">
    <location>
        <begin position="21"/>
        <end position="42"/>
    </location>
</feature>
<dbReference type="InterPro" id="IPR050504">
    <property type="entry name" value="IgSF_BTN/MOG"/>
</dbReference>
<comment type="subcellular location">
    <subcellularLocation>
        <location evidence="1">Membrane</location>
    </subcellularLocation>
</comment>
<keyword evidence="2" id="KW-0472">Membrane</keyword>
<evidence type="ECO:0000259" key="5">
    <source>
        <dbReference type="Pfam" id="PF07686"/>
    </source>
</evidence>
<evidence type="ECO:0000313" key="6">
    <source>
        <dbReference type="Ensembl" id="ENSCVAP00000026784.1"/>
    </source>
</evidence>
<dbReference type="OMA" id="MEGMKQM"/>
<dbReference type="PANTHER" id="PTHR24100">
    <property type="entry name" value="BUTYROPHILIN"/>
    <property type="match status" value="1"/>
</dbReference>
<keyword evidence="7" id="KW-1185">Reference proteome</keyword>
<dbReference type="AlphaFoldDB" id="A0A3Q2E5U7"/>
<dbReference type="GO" id="GO:0001817">
    <property type="term" value="P:regulation of cytokine production"/>
    <property type="evidence" value="ECO:0007669"/>
    <property type="project" value="TreeGrafter"/>
</dbReference>
<feature type="region of interest" description="Disordered" evidence="4">
    <location>
        <begin position="1"/>
        <end position="42"/>
    </location>
</feature>
<name>A0A3Q2E5U7_CYPVA</name>
<dbReference type="GO" id="GO:0009897">
    <property type="term" value="C:external side of plasma membrane"/>
    <property type="evidence" value="ECO:0007669"/>
    <property type="project" value="TreeGrafter"/>
</dbReference>
<feature type="domain" description="Immunoglobulin V-set" evidence="5">
    <location>
        <begin position="5"/>
        <end position="83"/>
    </location>
</feature>
<proteinExistence type="predicted"/>
<dbReference type="InterPro" id="IPR036179">
    <property type="entry name" value="Ig-like_dom_sf"/>
</dbReference>
<organism evidence="6 7">
    <name type="scientific">Cyprinodon variegatus</name>
    <name type="common">Sheepshead minnow</name>
    <dbReference type="NCBI Taxonomy" id="28743"/>
    <lineage>
        <taxon>Eukaryota</taxon>
        <taxon>Metazoa</taxon>
        <taxon>Chordata</taxon>
        <taxon>Craniata</taxon>
        <taxon>Vertebrata</taxon>
        <taxon>Euteleostomi</taxon>
        <taxon>Actinopterygii</taxon>
        <taxon>Neopterygii</taxon>
        <taxon>Teleostei</taxon>
        <taxon>Neoteleostei</taxon>
        <taxon>Acanthomorphata</taxon>
        <taxon>Ovalentaria</taxon>
        <taxon>Atherinomorphae</taxon>
        <taxon>Cyprinodontiformes</taxon>
        <taxon>Cyprinodontidae</taxon>
        <taxon>Cyprinodon</taxon>
    </lineage>
</organism>
<dbReference type="Proteomes" id="UP000265020">
    <property type="component" value="Unassembled WGS sequence"/>
</dbReference>
<dbReference type="SUPFAM" id="SSF48726">
    <property type="entry name" value="Immunoglobulin"/>
    <property type="match status" value="1"/>
</dbReference>
<accession>A0A3Q2E5U7</accession>
<dbReference type="InterPro" id="IPR013106">
    <property type="entry name" value="Ig_V-set"/>
</dbReference>
<evidence type="ECO:0000313" key="7">
    <source>
        <dbReference type="Proteomes" id="UP000265020"/>
    </source>
</evidence>
<dbReference type="InterPro" id="IPR013783">
    <property type="entry name" value="Ig-like_fold"/>
</dbReference>
<dbReference type="Ensembl" id="ENSCVAT00000017172.1">
    <property type="protein sequence ID" value="ENSCVAP00000026784.1"/>
    <property type="gene ID" value="ENSCVAG00000000831.1"/>
</dbReference>
<reference evidence="6" key="1">
    <citation type="submission" date="2025-08" db="UniProtKB">
        <authorList>
            <consortium name="Ensembl"/>
        </authorList>
    </citation>
    <scope>IDENTIFICATION</scope>
</reference>
<evidence type="ECO:0000256" key="4">
    <source>
        <dbReference type="SAM" id="MobiDB-lite"/>
    </source>
</evidence>
<dbReference type="GO" id="GO:0050852">
    <property type="term" value="P:T cell receptor signaling pathway"/>
    <property type="evidence" value="ECO:0007669"/>
    <property type="project" value="TreeGrafter"/>
</dbReference>
<dbReference type="Pfam" id="PF07686">
    <property type="entry name" value="V-set"/>
    <property type="match status" value="1"/>
</dbReference>
<protein>
    <recommendedName>
        <fullName evidence="5">Immunoglobulin V-set domain-containing protein</fullName>
    </recommendedName>
</protein>
<evidence type="ECO:0000256" key="2">
    <source>
        <dbReference type="ARBA" id="ARBA00023136"/>
    </source>
</evidence>
<dbReference type="Gene3D" id="2.60.40.10">
    <property type="entry name" value="Immunoglobulins"/>
    <property type="match status" value="1"/>
</dbReference>